<dbReference type="Gene3D" id="3.90.180.10">
    <property type="entry name" value="Medium-chain alcohol dehydrogenases, catalytic domain"/>
    <property type="match status" value="1"/>
</dbReference>
<dbReference type="Pfam" id="PF00107">
    <property type="entry name" value="ADH_zinc_N"/>
    <property type="match status" value="1"/>
</dbReference>
<keyword evidence="1 4" id="KW-0479">Metal-binding</keyword>
<keyword evidence="3" id="KW-0560">Oxidoreductase</keyword>
<evidence type="ECO:0000256" key="4">
    <source>
        <dbReference type="RuleBase" id="RU361277"/>
    </source>
</evidence>
<name>A0ABS3LGB5_9ENTE</name>
<dbReference type="InterPro" id="IPR013149">
    <property type="entry name" value="ADH-like_C"/>
</dbReference>
<evidence type="ECO:0000313" key="6">
    <source>
        <dbReference type="EMBL" id="MBO1308692.1"/>
    </source>
</evidence>
<keyword evidence="2 4" id="KW-0862">Zinc</keyword>
<comment type="similarity">
    <text evidence="4">Belongs to the zinc-containing alcohol dehydrogenase family.</text>
</comment>
<dbReference type="PANTHER" id="PTHR43401">
    <property type="entry name" value="L-THREONINE 3-DEHYDROGENASE"/>
    <property type="match status" value="1"/>
</dbReference>
<evidence type="ECO:0000256" key="3">
    <source>
        <dbReference type="ARBA" id="ARBA00023002"/>
    </source>
</evidence>
<accession>A0ABS3LGB5</accession>
<protein>
    <submittedName>
        <fullName evidence="6">Galactitol-1-phosphate 5-dehydrogenase</fullName>
    </submittedName>
</protein>
<feature type="domain" description="Enoyl reductase (ER)" evidence="5">
    <location>
        <begin position="8"/>
        <end position="353"/>
    </location>
</feature>
<dbReference type="PANTHER" id="PTHR43401:SF2">
    <property type="entry name" value="L-THREONINE 3-DEHYDROGENASE"/>
    <property type="match status" value="1"/>
</dbReference>
<dbReference type="InterPro" id="IPR020843">
    <property type="entry name" value="ER"/>
</dbReference>
<comment type="cofactor">
    <cofactor evidence="4">
        <name>Zn(2+)</name>
        <dbReference type="ChEBI" id="CHEBI:29105"/>
    </cofactor>
</comment>
<dbReference type="PROSITE" id="PS00059">
    <property type="entry name" value="ADH_ZINC"/>
    <property type="match status" value="1"/>
</dbReference>
<dbReference type="SMART" id="SM00829">
    <property type="entry name" value="PKS_ER"/>
    <property type="match status" value="1"/>
</dbReference>
<evidence type="ECO:0000256" key="1">
    <source>
        <dbReference type="ARBA" id="ARBA00022723"/>
    </source>
</evidence>
<dbReference type="InterPro" id="IPR011032">
    <property type="entry name" value="GroES-like_sf"/>
</dbReference>
<dbReference type="SUPFAM" id="SSF51735">
    <property type="entry name" value="NAD(P)-binding Rossmann-fold domains"/>
    <property type="match status" value="1"/>
</dbReference>
<keyword evidence="7" id="KW-1185">Reference proteome</keyword>
<comment type="caution">
    <text evidence="6">The sequence shown here is derived from an EMBL/GenBank/DDBJ whole genome shotgun (WGS) entry which is preliminary data.</text>
</comment>
<reference evidence="6 7" key="1">
    <citation type="submission" date="2021-03" db="EMBL/GenBank/DDBJ databases">
        <title>Enterococcal diversity collection.</title>
        <authorList>
            <person name="Gilmore M.S."/>
            <person name="Schwartzman J."/>
            <person name="Van Tyne D."/>
            <person name="Martin M."/>
            <person name="Earl A.M."/>
            <person name="Manson A.L."/>
            <person name="Straub T."/>
            <person name="Salamzade R."/>
            <person name="Saavedra J."/>
            <person name="Lebreton F."/>
            <person name="Prichula J."/>
            <person name="Schaufler K."/>
            <person name="Gaca A."/>
            <person name="Sgardioli B."/>
            <person name="Wagenaar J."/>
            <person name="Strong T."/>
        </authorList>
    </citation>
    <scope>NUCLEOTIDE SEQUENCE [LARGE SCALE GENOMIC DNA]</scope>
    <source>
        <strain evidence="6 7">669A</strain>
    </source>
</reference>
<dbReference type="InterPro" id="IPR036291">
    <property type="entry name" value="NAD(P)-bd_dom_sf"/>
</dbReference>
<evidence type="ECO:0000259" key="5">
    <source>
        <dbReference type="SMART" id="SM00829"/>
    </source>
</evidence>
<gene>
    <name evidence="6" type="ORF">JZO70_21135</name>
</gene>
<dbReference type="EMBL" id="JAFREM010000040">
    <property type="protein sequence ID" value="MBO1308692.1"/>
    <property type="molecule type" value="Genomic_DNA"/>
</dbReference>
<proteinExistence type="inferred from homology"/>
<dbReference type="InterPro" id="IPR050129">
    <property type="entry name" value="Zn_alcohol_dh"/>
</dbReference>
<sequence length="358" mass="39115">MRSLKLYGKQDLRFEEAEKPVLEKETDVIIKVKAVGICGSDLSRYKKLGPYVSGMVWGHEFSGEVVETGSQVRHVAVGDRVAGAPCFTCADLDVEEECYFCKKSEFARCENLTVIGARHGGAYAEYIRLPEKNCVPIPDSVDYESAAMIEPSAVVVHGFYHTNLTAGDTVVVVGCGNIGLLSIKFAKIFGATKIIAVDIADEALEMAKAAGASHTINSLKVDTLETIASYTDGLMSDIVVESAGSPITSAQVFAYAKKGGGVVFMGIPYADISIERFYFEKIVRSELKVWGAWSCVSAPFPGKEWHTIMALLENGQLELKSMITHRLTLAEGPEIFDTITHKKPEDNFGKVMFFPEKE</sequence>
<dbReference type="CDD" id="cd08236">
    <property type="entry name" value="sugar_DH"/>
    <property type="match status" value="1"/>
</dbReference>
<dbReference type="Gene3D" id="3.40.50.720">
    <property type="entry name" value="NAD(P)-binding Rossmann-like Domain"/>
    <property type="match status" value="1"/>
</dbReference>
<dbReference type="Proteomes" id="UP000664601">
    <property type="component" value="Unassembled WGS sequence"/>
</dbReference>
<dbReference type="RefSeq" id="WP_207675683.1">
    <property type="nucleotide sequence ID" value="NZ_JAFREM010000040.1"/>
</dbReference>
<dbReference type="SUPFAM" id="SSF50129">
    <property type="entry name" value="GroES-like"/>
    <property type="match status" value="1"/>
</dbReference>
<dbReference type="InterPro" id="IPR013154">
    <property type="entry name" value="ADH-like_N"/>
</dbReference>
<dbReference type="InterPro" id="IPR002328">
    <property type="entry name" value="ADH_Zn_CS"/>
</dbReference>
<dbReference type="Pfam" id="PF08240">
    <property type="entry name" value="ADH_N"/>
    <property type="match status" value="1"/>
</dbReference>
<evidence type="ECO:0000256" key="2">
    <source>
        <dbReference type="ARBA" id="ARBA00022833"/>
    </source>
</evidence>
<organism evidence="6 7">
    <name type="scientific">Candidatus Enterococcus moelleringii</name>
    <dbReference type="NCBI Taxonomy" id="2815325"/>
    <lineage>
        <taxon>Bacteria</taxon>
        <taxon>Bacillati</taxon>
        <taxon>Bacillota</taxon>
        <taxon>Bacilli</taxon>
        <taxon>Lactobacillales</taxon>
        <taxon>Enterococcaceae</taxon>
        <taxon>Enterococcus</taxon>
    </lineage>
</organism>
<evidence type="ECO:0000313" key="7">
    <source>
        <dbReference type="Proteomes" id="UP000664601"/>
    </source>
</evidence>